<dbReference type="EMBL" id="DS268407">
    <property type="protein sequence ID" value="EFO82854.1"/>
    <property type="molecule type" value="Genomic_DNA"/>
</dbReference>
<proteinExistence type="predicted"/>
<gene>
    <name evidence="5" type="ORF">CRE_00888</name>
</gene>
<feature type="chain" id="PRO_5003174769" description="Fibronectin type-III domain-containing protein" evidence="3">
    <location>
        <begin position="20"/>
        <end position="885"/>
    </location>
</feature>
<dbReference type="InterPro" id="IPR003961">
    <property type="entry name" value="FN3_dom"/>
</dbReference>
<keyword evidence="2" id="KW-1133">Transmembrane helix</keyword>
<feature type="signal peptide" evidence="3">
    <location>
        <begin position="1"/>
        <end position="19"/>
    </location>
</feature>
<name>E3LEX6_CAERE</name>
<feature type="transmembrane region" description="Helical" evidence="2">
    <location>
        <begin position="750"/>
        <end position="768"/>
    </location>
</feature>
<dbReference type="PROSITE" id="PS50853">
    <property type="entry name" value="FN3"/>
    <property type="match status" value="1"/>
</dbReference>
<accession>E3LEX6</accession>
<dbReference type="OrthoDB" id="5868818at2759"/>
<evidence type="ECO:0000259" key="4">
    <source>
        <dbReference type="PROSITE" id="PS50853"/>
    </source>
</evidence>
<organism evidence="6">
    <name type="scientific">Caenorhabditis remanei</name>
    <name type="common">Caenorhabditis vulgaris</name>
    <dbReference type="NCBI Taxonomy" id="31234"/>
    <lineage>
        <taxon>Eukaryota</taxon>
        <taxon>Metazoa</taxon>
        <taxon>Ecdysozoa</taxon>
        <taxon>Nematoda</taxon>
        <taxon>Chromadorea</taxon>
        <taxon>Rhabditida</taxon>
        <taxon>Rhabditina</taxon>
        <taxon>Rhabditomorpha</taxon>
        <taxon>Rhabditoidea</taxon>
        <taxon>Rhabditidae</taxon>
        <taxon>Peloderinae</taxon>
        <taxon>Caenorhabditis</taxon>
    </lineage>
</organism>
<dbReference type="eggNOG" id="KOG1216">
    <property type="taxonomic scope" value="Eukaryota"/>
</dbReference>
<evidence type="ECO:0000256" key="3">
    <source>
        <dbReference type="SAM" id="SignalP"/>
    </source>
</evidence>
<protein>
    <recommendedName>
        <fullName evidence="4">Fibronectin type-III domain-containing protein</fullName>
    </recommendedName>
</protein>
<feature type="region of interest" description="Disordered" evidence="1">
    <location>
        <begin position="551"/>
        <end position="597"/>
    </location>
</feature>
<dbReference type="STRING" id="31234.E3LEX6"/>
<keyword evidence="6" id="KW-1185">Reference proteome</keyword>
<dbReference type="FunCoup" id="E3LEX6">
    <property type="interactions" value="211"/>
</dbReference>
<dbReference type="InParanoid" id="E3LEX6"/>
<dbReference type="AlphaFoldDB" id="E3LEX6"/>
<feature type="region of interest" description="Disordered" evidence="1">
    <location>
        <begin position="660"/>
        <end position="701"/>
    </location>
</feature>
<reference evidence="5" key="1">
    <citation type="submission" date="2007-07" db="EMBL/GenBank/DDBJ databases">
        <title>PCAP assembly of the Caenorhabditis remanei genome.</title>
        <authorList>
            <consortium name="The Caenorhabditis remanei Sequencing Consortium"/>
            <person name="Wilson R.K."/>
        </authorList>
    </citation>
    <scope>NUCLEOTIDE SEQUENCE [LARGE SCALE GENOMIC DNA]</scope>
    <source>
        <strain evidence="5">PB4641</strain>
    </source>
</reference>
<evidence type="ECO:0000256" key="2">
    <source>
        <dbReference type="SAM" id="Phobius"/>
    </source>
</evidence>
<evidence type="ECO:0000313" key="6">
    <source>
        <dbReference type="Proteomes" id="UP000008281"/>
    </source>
</evidence>
<feature type="region of interest" description="Disordered" evidence="1">
    <location>
        <begin position="824"/>
        <end position="855"/>
    </location>
</feature>
<keyword evidence="2" id="KW-0472">Membrane</keyword>
<dbReference type="HOGENOM" id="CLU_363382_0_0_1"/>
<dbReference type="OMA" id="NIHIARY"/>
<evidence type="ECO:0000256" key="1">
    <source>
        <dbReference type="SAM" id="MobiDB-lite"/>
    </source>
</evidence>
<feature type="domain" description="Fibronectin type-III" evidence="4">
    <location>
        <begin position="588"/>
        <end position="689"/>
    </location>
</feature>
<feature type="region of interest" description="Disordered" evidence="1">
    <location>
        <begin position="713"/>
        <end position="738"/>
    </location>
</feature>
<dbReference type="Proteomes" id="UP000008281">
    <property type="component" value="Unassembled WGS sequence"/>
</dbReference>
<feature type="region of interest" description="Disordered" evidence="1">
    <location>
        <begin position="463"/>
        <end position="522"/>
    </location>
</feature>
<evidence type="ECO:0000313" key="5">
    <source>
        <dbReference type="EMBL" id="EFO82854.1"/>
    </source>
</evidence>
<keyword evidence="2" id="KW-0812">Transmembrane</keyword>
<sequence>MYHTVLLALLLAFCATANAVDSEGTDFVFGFVRNANSDITNQVLSITVLNQNAQDCSFTLTFRPDYHKTTPPQNMTQTVASMKAQDFPVPSWYGWDYAGQNVQNDVFLTLMGYSTCAVTVLANNFDNVTGQGDTYMVLPTRWGSKSFTFSLPPAVISTQQHYEQLYVLPTTDGATQVRVAEIGNTQSEFTFNVTYGNAPAVYIGTRTPDKRPRTYHITSDKDVLIVAGVTCAGADVNSCDHVAYMPHPPPASDCYAYDYYDDDHMSYLPTTAQYFADIPGSCTVGQNITATLNDGSWQTITIIPKMESPLWTIQTTNAAQLGVAFHNGGSNIHIARYYDGSKFSSMGGYIATSPSVTQYHADSTAFYTKNANDSVEIYCTVLSCASISIDGVQIKITDTQVVQSVDGVSYYMFVITLANSGFHQINLKQQGQYSFFVYGKNKQYSYGYEGGANKPTFVLAPATTTTKGPTTPTVSTLSTLTPPSTVTTQTPPTTASPPATQSTASPTTPGTSKQTTVTVPAQTTPTVPIITISTTQAPPASVTTAAITTSTLPPQSSASTLTPSPTPSHAPGTQSAATTATQSVVTTTNTPPVVTTSSVQPVVTTSTLPPLITTATAKPVVTTTVVTQPLVTTNSVTPAPSTATPTTTVTVPTNPPVTSYSVTTQTVPTVTTATPPQTPGPTTVTTPSTAAPSPTTVTTGTVVTTPTTKIPIVTTQTTPSPAPQTSSPTTPTTVVNPVTTASPSTGKLSLGFQIIAMYAYFVFAFFLAGTTVTTTAPPVTVTTPTTAPTVTTPTTTTPTTTKPTTTVKTTLTTVTTPTTVTTTKPTQAAVTTPTTAPVTTTTKKTTTTPTTTTSTTTTTVATTTKFSSVISLATPVVITVLFSLF</sequence>
<keyword evidence="3" id="KW-0732">Signal</keyword>